<dbReference type="InterPro" id="IPR052023">
    <property type="entry name" value="Histidine_kinase_KdpD"/>
</dbReference>
<reference evidence="15" key="1">
    <citation type="submission" date="2024-06" db="EMBL/GenBank/DDBJ databases">
        <title>Methylostella associata gen. nov., sp. nov., a novel Ancalomicrobiaceae-affiliated facultatively methylotrophic bacteria that feed on methanotrophs of the genus Methylococcus.</title>
        <authorList>
            <person name="Saltykova V."/>
            <person name="Danilova O.V."/>
            <person name="Oshkin I.Y."/>
            <person name="Belova S.E."/>
            <person name="Pimenov N.V."/>
            <person name="Dedysh S.N."/>
        </authorList>
    </citation>
    <scope>NUCLEOTIDE SEQUENCE</scope>
    <source>
        <strain evidence="15">S20</strain>
    </source>
</reference>
<evidence type="ECO:0000256" key="5">
    <source>
        <dbReference type="ARBA" id="ARBA00022679"/>
    </source>
</evidence>
<keyword evidence="9" id="KW-0067">ATP-binding</keyword>
<dbReference type="GO" id="GO:0000155">
    <property type="term" value="F:phosphorelay sensor kinase activity"/>
    <property type="evidence" value="ECO:0007669"/>
    <property type="project" value="InterPro"/>
</dbReference>
<dbReference type="InterPro" id="IPR036097">
    <property type="entry name" value="HisK_dim/P_sf"/>
</dbReference>
<feature type="transmembrane region" description="Helical" evidence="13">
    <location>
        <begin position="450"/>
        <end position="474"/>
    </location>
</feature>
<evidence type="ECO:0000313" key="15">
    <source>
        <dbReference type="EMBL" id="XBY44016.1"/>
    </source>
</evidence>
<evidence type="ECO:0000256" key="11">
    <source>
        <dbReference type="ARBA" id="ARBA00023012"/>
    </source>
</evidence>
<keyword evidence="4" id="KW-0597">Phosphoprotein</keyword>
<dbReference type="Pfam" id="PF00582">
    <property type="entry name" value="Usp"/>
    <property type="match status" value="1"/>
</dbReference>
<dbReference type="InterPro" id="IPR014729">
    <property type="entry name" value="Rossmann-like_a/b/a_fold"/>
</dbReference>
<accession>A0AAU7X997</accession>
<dbReference type="InterPro" id="IPR029016">
    <property type="entry name" value="GAF-like_dom_sf"/>
</dbReference>
<keyword evidence="5" id="KW-0808">Transferase</keyword>
<dbReference type="KEGG" id="mflg:ABS361_18470"/>
<dbReference type="SUPFAM" id="SSF55874">
    <property type="entry name" value="ATPase domain of HSP90 chaperone/DNA topoisomerase II/histidine kinase"/>
    <property type="match status" value="1"/>
</dbReference>
<dbReference type="Pfam" id="PF13493">
    <property type="entry name" value="DUF4118"/>
    <property type="match status" value="1"/>
</dbReference>
<evidence type="ECO:0000256" key="7">
    <source>
        <dbReference type="ARBA" id="ARBA00022741"/>
    </source>
</evidence>
<protein>
    <recommendedName>
        <fullName evidence="3">histidine kinase</fullName>
        <ecNumber evidence="3">2.7.13.3</ecNumber>
    </recommendedName>
</protein>
<dbReference type="SUPFAM" id="SSF52402">
    <property type="entry name" value="Adenine nucleotide alpha hydrolases-like"/>
    <property type="match status" value="1"/>
</dbReference>
<dbReference type="AlphaFoldDB" id="A0AAU7X997"/>
<dbReference type="SMART" id="SM00387">
    <property type="entry name" value="HATPase_c"/>
    <property type="match status" value="1"/>
</dbReference>
<evidence type="ECO:0000256" key="12">
    <source>
        <dbReference type="ARBA" id="ARBA00023136"/>
    </source>
</evidence>
<dbReference type="GO" id="GO:0005886">
    <property type="term" value="C:plasma membrane"/>
    <property type="evidence" value="ECO:0007669"/>
    <property type="project" value="TreeGrafter"/>
</dbReference>
<dbReference type="Pfam" id="PF00512">
    <property type="entry name" value="HisKA"/>
    <property type="match status" value="1"/>
</dbReference>
<keyword evidence="8 15" id="KW-0418">Kinase</keyword>
<dbReference type="InterPro" id="IPR005467">
    <property type="entry name" value="His_kinase_dom"/>
</dbReference>
<dbReference type="SUPFAM" id="SSF52540">
    <property type="entry name" value="P-loop containing nucleoside triphosphate hydrolases"/>
    <property type="match status" value="1"/>
</dbReference>
<dbReference type="SMART" id="SM00388">
    <property type="entry name" value="HisKA"/>
    <property type="match status" value="1"/>
</dbReference>
<dbReference type="Gene3D" id="3.40.50.300">
    <property type="entry name" value="P-loop containing nucleotide triphosphate hydrolases"/>
    <property type="match status" value="1"/>
</dbReference>
<name>A0AAU7X997_9HYPH</name>
<dbReference type="Gene3D" id="1.10.287.130">
    <property type="match status" value="1"/>
</dbReference>
<dbReference type="RefSeq" id="WP_407049112.1">
    <property type="nucleotide sequence ID" value="NZ_CP158568.1"/>
</dbReference>
<dbReference type="InterPro" id="IPR025201">
    <property type="entry name" value="KdpD_TM"/>
</dbReference>
<evidence type="ECO:0000256" key="1">
    <source>
        <dbReference type="ARBA" id="ARBA00000085"/>
    </source>
</evidence>
<sequence length="904" mass="97169">MAPPRDPDDRRPDPDALLALAGPGRRGRLKVFLGASPGVGKTYAMLQGARRLKADGIDVVIGLVETHGRAETAALTADLEILPRRIVDHGGRAIAEFDLDSALARRPKLIVVDELAHTNAPDSRHPKRWQDVDELLDAGIDVWTALNIQHLESLKDVVGRITGVTVRETVPDTVLQEADDVVLVDITPDELIERLRDGKVYMADTARRAIDNFFTPGNLTALRELALRRTADRVDDQMVEILRQKAIEGPWGSSERLMVLIGGGPESERLVRRTASLATALNAGFVALHAERPGADEADPGRAKATTEALRLAESLGAETARIAVRDFVEDVLRYARRENVTQIVVGRSARSTVARLLRRSPADRLIRRSREIGVTVVADEEAHVGTPLWRAGLSDPRHLGRETLVAAVAVAGAVGVGEALTHFLKLPNLSMVFLTAVLFAAARTGTRAAVIAAFLSFFAYNFFFIPPLYTFTIAEPHELLALVVFLIVAVMTGSLAGRVREQSRQAWQRAEASQALSSFTSKLSAAADVDGVAEATVAHAHRALGGRALLLLPRDGDLELQAAWPPDEGLDTAEISAARWAFEKAEVAGWRTGTLPKARFQFRPLVTPRGVVGVIGFEPPDQAAPLPADLDRSLAAIVEQAAIALDRSLLFGEAVKAAALQENEAVRDALLASLSHDLRTPLATITGAVTTLSELGEAMTPAARRELLGSIEQEAARLNRFVANLIDMSRIESGAVKIKRDWVDVADAIRTAVGRADKVYPAESTTVSLAPDLPFVRGDAQLLEQVLFNLLDNAHKYGGERGVAVHARQQGPEIVISVTDEGPGVKPADLDRIFEKFFRAGRADGRKPGTGLGLSICRGLVAAMGGTIKAESPAVRRRGTRIVVRLPAAEVPADTGVATGARA</sequence>
<dbReference type="GO" id="GO:0005524">
    <property type="term" value="F:ATP binding"/>
    <property type="evidence" value="ECO:0007669"/>
    <property type="project" value="UniProtKB-KW"/>
</dbReference>
<feature type="domain" description="Histidine kinase" evidence="14">
    <location>
        <begin position="674"/>
        <end position="891"/>
    </location>
</feature>
<dbReference type="PANTHER" id="PTHR45569:SF1">
    <property type="entry name" value="SENSOR PROTEIN KDPD"/>
    <property type="match status" value="1"/>
</dbReference>
<evidence type="ECO:0000256" key="9">
    <source>
        <dbReference type="ARBA" id="ARBA00022840"/>
    </source>
</evidence>
<dbReference type="FunFam" id="3.40.50.300:FF:000483">
    <property type="entry name" value="Sensor histidine kinase KdpD"/>
    <property type="match status" value="1"/>
</dbReference>
<keyword evidence="11" id="KW-0902">Two-component regulatory system</keyword>
<gene>
    <name evidence="15" type="ORF">ABS361_18470</name>
</gene>
<comment type="subcellular location">
    <subcellularLocation>
        <location evidence="2">Membrane</location>
        <topology evidence="2">Multi-pass membrane protein</topology>
    </subcellularLocation>
</comment>
<keyword evidence="10 13" id="KW-1133">Transmembrane helix</keyword>
<dbReference type="Gene3D" id="3.30.450.40">
    <property type="match status" value="1"/>
</dbReference>
<dbReference type="InterPro" id="IPR003661">
    <property type="entry name" value="HisK_dim/P_dom"/>
</dbReference>
<evidence type="ECO:0000256" key="6">
    <source>
        <dbReference type="ARBA" id="ARBA00022692"/>
    </source>
</evidence>
<dbReference type="Gene3D" id="3.30.565.10">
    <property type="entry name" value="Histidine kinase-like ATPase, C-terminal domain"/>
    <property type="match status" value="1"/>
</dbReference>
<dbReference type="InterPro" id="IPR036890">
    <property type="entry name" value="HATPase_C_sf"/>
</dbReference>
<comment type="catalytic activity">
    <reaction evidence="1">
        <text>ATP + protein L-histidine = ADP + protein N-phospho-L-histidine.</text>
        <dbReference type="EC" id="2.7.13.3"/>
    </reaction>
</comment>
<dbReference type="InterPro" id="IPR003018">
    <property type="entry name" value="GAF"/>
</dbReference>
<dbReference type="SUPFAM" id="SSF47384">
    <property type="entry name" value="Homodimeric domain of signal transducing histidine kinase"/>
    <property type="match status" value="1"/>
</dbReference>
<dbReference type="InterPro" id="IPR027417">
    <property type="entry name" value="P-loop_NTPase"/>
</dbReference>
<evidence type="ECO:0000256" key="3">
    <source>
        <dbReference type="ARBA" id="ARBA00012438"/>
    </source>
</evidence>
<dbReference type="Gene3D" id="1.20.120.620">
    <property type="entry name" value="Backbone structure of the membrane domain of e. Coli histidine kinase receptor kdpd"/>
    <property type="match status" value="1"/>
</dbReference>
<dbReference type="CDD" id="cd00082">
    <property type="entry name" value="HisKA"/>
    <property type="match status" value="1"/>
</dbReference>
<dbReference type="InterPro" id="IPR003594">
    <property type="entry name" value="HATPase_dom"/>
</dbReference>
<keyword evidence="12 13" id="KW-0472">Membrane</keyword>
<keyword evidence="7" id="KW-0547">Nucleotide-binding</keyword>
<evidence type="ECO:0000259" key="14">
    <source>
        <dbReference type="PROSITE" id="PS50109"/>
    </source>
</evidence>
<keyword evidence="6 13" id="KW-0812">Transmembrane</keyword>
<proteinExistence type="predicted"/>
<dbReference type="EC" id="2.7.13.3" evidence="3"/>
<evidence type="ECO:0000256" key="4">
    <source>
        <dbReference type="ARBA" id="ARBA00022553"/>
    </source>
</evidence>
<dbReference type="Gene3D" id="3.40.50.620">
    <property type="entry name" value="HUPs"/>
    <property type="match status" value="1"/>
</dbReference>
<dbReference type="Pfam" id="PF13492">
    <property type="entry name" value="GAF_3"/>
    <property type="match status" value="1"/>
</dbReference>
<dbReference type="InterPro" id="IPR003852">
    <property type="entry name" value="Sig_transdc_His_kinase_KdpD_N"/>
</dbReference>
<evidence type="ECO:0000256" key="2">
    <source>
        <dbReference type="ARBA" id="ARBA00004141"/>
    </source>
</evidence>
<dbReference type="Pfam" id="PF02702">
    <property type="entry name" value="KdpD"/>
    <property type="match status" value="1"/>
</dbReference>
<dbReference type="InterPro" id="IPR038318">
    <property type="entry name" value="KdpD_sf"/>
</dbReference>
<evidence type="ECO:0000256" key="8">
    <source>
        <dbReference type="ARBA" id="ARBA00022777"/>
    </source>
</evidence>
<dbReference type="CDD" id="cd00075">
    <property type="entry name" value="HATPase"/>
    <property type="match status" value="1"/>
</dbReference>
<evidence type="ECO:0000256" key="10">
    <source>
        <dbReference type="ARBA" id="ARBA00022989"/>
    </source>
</evidence>
<feature type="transmembrane region" description="Helical" evidence="13">
    <location>
        <begin position="427"/>
        <end position="443"/>
    </location>
</feature>
<dbReference type="Pfam" id="PF02518">
    <property type="entry name" value="HATPase_c"/>
    <property type="match status" value="1"/>
</dbReference>
<organism evidence="15">
    <name type="scientific">Methyloraptor flagellatus</name>
    <dbReference type="NCBI Taxonomy" id="3162530"/>
    <lineage>
        <taxon>Bacteria</taxon>
        <taxon>Pseudomonadati</taxon>
        <taxon>Pseudomonadota</taxon>
        <taxon>Alphaproteobacteria</taxon>
        <taxon>Hyphomicrobiales</taxon>
        <taxon>Ancalomicrobiaceae</taxon>
        <taxon>Methyloraptor</taxon>
    </lineage>
</organism>
<dbReference type="EMBL" id="CP158568">
    <property type="protein sequence ID" value="XBY44016.1"/>
    <property type="molecule type" value="Genomic_DNA"/>
</dbReference>
<dbReference type="PANTHER" id="PTHR45569">
    <property type="entry name" value="SENSOR PROTEIN KDPD"/>
    <property type="match status" value="1"/>
</dbReference>
<dbReference type="InterPro" id="IPR006016">
    <property type="entry name" value="UspA"/>
</dbReference>
<dbReference type="PROSITE" id="PS50109">
    <property type="entry name" value="HIS_KIN"/>
    <property type="match status" value="1"/>
</dbReference>
<dbReference type="GO" id="GO:0005737">
    <property type="term" value="C:cytoplasm"/>
    <property type="evidence" value="ECO:0007669"/>
    <property type="project" value="UniProtKB-ARBA"/>
</dbReference>
<evidence type="ECO:0000256" key="13">
    <source>
        <dbReference type="SAM" id="Phobius"/>
    </source>
</evidence>
<feature type="transmembrane region" description="Helical" evidence="13">
    <location>
        <begin position="480"/>
        <end position="500"/>
    </location>
</feature>
<dbReference type="PRINTS" id="PR00344">
    <property type="entry name" value="BCTRLSENSOR"/>
</dbReference>
<dbReference type="InterPro" id="IPR004358">
    <property type="entry name" value="Sig_transdc_His_kin-like_C"/>
</dbReference>